<keyword evidence="6" id="KW-1185">Reference proteome</keyword>
<evidence type="ECO:0000256" key="2">
    <source>
        <dbReference type="ARBA" id="ARBA00022692"/>
    </source>
</evidence>
<evidence type="ECO:0000256" key="1">
    <source>
        <dbReference type="ARBA" id="ARBA00004141"/>
    </source>
</evidence>
<dbReference type="AlphaFoldDB" id="A0A239TGM5"/>
<keyword evidence="3" id="KW-1133">Transmembrane helix</keyword>
<evidence type="ECO:0000313" key="5">
    <source>
        <dbReference type="EMBL" id="GEP83622.1"/>
    </source>
</evidence>
<keyword evidence="2" id="KW-0812">Transmembrane</keyword>
<sequence>MDFQNGSENPQRFQNVPKDDRTMAMILWVLSFFTSFIGPLIIWLMKKDESPFINQQGKNYFNYAISYAIYGVVSYILTLIIIGIIPLIAICIASIVYTILAIIAVNKGEDYVVPLSITIIK</sequence>
<accession>A0A239TGM5</accession>
<evidence type="ECO:0000256" key="3">
    <source>
        <dbReference type="ARBA" id="ARBA00022989"/>
    </source>
</evidence>
<dbReference type="EMBL" id="BKAR01000002">
    <property type="protein sequence ID" value="GEP83622.1"/>
    <property type="molecule type" value="Genomic_DNA"/>
</dbReference>
<dbReference type="Proteomes" id="UP000321736">
    <property type="component" value="Unassembled WGS sequence"/>
</dbReference>
<protein>
    <submittedName>
        <fullName evidence="5">Membrane protein</fullName>
    </submittedName>
</protein>
<gene>
    <name evidence="5" type="ORF">SPI02_02070</name>
</gene>
<comment type="subcellular location">
    <subcellularLocation>
        <location evidence="1">Membrane</location>
        <topology evidence="1">Multi-pass membrane protein</topology>
    </subcellularLocation>
</comment>
<proteinExistence type="predicted"/>
<name>A0A239TGM5_9STAP</name>
<comment type="caution">
    <text evidence="5">The sequence shown here is derived from an EMBL/GenBank/DDBJ whole genome shotgun (WGS) entry which is preliminary data.</text>
</comment>
<keyword evidence="4" id="KW-0472">Membrane</keyword>
<dbReference type="Pfam" id="PF09685">
    <property type="entry name" value="MamF_MmsF"/>
    <property type="match status" value="1"/>
</dbReference>
<reference evidence="5 6" key="1">
    <citation type="submission" date="2019-07" db="EMBL/GenBank/DDBJ databases">
        <title>Whole genome shotgun sequence of Staphylococcus piscifermentans NBRC 109625.</title>
        <authorList>
            <person name="Hosoyama A."/>
            <person name="Uohara A."/>
            <person name="Ohji S."/>
            <person name="Ichikawa N."/>
        </authorList>
    </citation>
    <scope>NUCLEOTIDE SEQUENCE [LARGE SCALE GENOMIC DNA]</scope>
    <source>
        <strain evidence="5 6">NBRC 109625</strain>
    </source>
</reference>
<dbReference type="RefSeq" id="WP_095102819.1">
    <property type="nucleotide sequence ID" value="NZ_BKAR01000002.1"/>
</dbReference>
<dbReference type="OrthoDB" id="9808930at2"/>
<evidence type="ECO:0000313" key="6">
    <source>
        <dbReference type="Proteomes" id="UP000321736"/>
    </source>
</evidence>
<dbReference type="InterPro" id="IPR019109">
    <property type="entry name" value="MamF_MmsF"/>
</dbReference>
<organism evidence="5 6">
    <name type="scientific">Staphylococcus piscifermentans</name>
    <dbReference type="NCBI Taxonomy" id="70258"/>
    <lineage>
        <taxon>Bacteria</taxon>
        <taxon>Bacillati</taxon>
        <taxon>Bacillota</taxon>
        <taxon>Bacilli</taxon>
        <taxon>Bacillales</taxon>
        <taxon>Staphylococcaceae</taxon>
        <taxon>Staphylococcus</taxon>
    </lineage>
</organism>
<evidence type="ECO:0000256" key="4">
    <source>
        <dbReference type="ARBA" id="ARBA00023136"/>
    </source>
</evidence>